<feature type="compositionally biased region" description="Polar residues" evidence="1">
    <location>
        <begin position="1"/>
        <end position="22"/>
    </location>
</feature>
<dbReference type="GeneID" id="27662433"/>
<evidence type="ECO:0000313" key="2">
    <source>
        <dbReference type="EMBL" id="KJR83719.1"/>
    </source>
</evidence>
<dbReference type="AlphaFoldDB" id="A0A0F2M3P9"/>
<protein>
    <submittedName>
        <fullName evidence="2">Uncharacterized protein</fullName>
    </submittedName>
</protein>
<dbReference type="EMBL" id="AXCR01000009">
    <property type="protein sequence ID" value="KJR83719.1"/>
    <property type="molecule type" value="Genomic_DNA"/>
</dbReference>
<dbReference type="RefSeq" id="XP_016586395.1">
    <property type="nucleotide sequence ID" value="XM_016727156.1"/>
</dbReference>
<accession>A0A0F2M3P9</accession>
<sequence length="213" mass="23585">MLTANITATDPLNTSGVPSPSAQGRPKERGDAGRRTGEEETQQNSETTRSVCGARNKAGADENRRYRGRSFACRFMHVFVVKQPQVFVAFHTFLLCTPSLSSPASSLLTFANSPKMVTCHTKAQRHNNNSLLLHPQTQHHPSEQTMPYIAALTVEQHATGFGFGTPSPRLLWRFILAEKEKEVAEDDCDCDCDCDWAQSAYDVEVQRQAESAV</sequence>
<proteinExistence type="predicted"/>
<name>A0A0F2M3P9_SPOSC</name>
<gene>
    <name evidence="2" type="ORF">SPSK_00176</name>
</gene>
<reference evidence="2 3" key="2">
    <citation type="journal article" date="2015" name="Eukaryot. Cell">
        <title>Asexual propagation of a virulent clone complex in a human and feline outbreak of sporotrichosis.</title>
        <authorList>
            <person name="Teixeira Mde M."/>
            <person name="Rodrigues A.M."/>
            <person name="Tsui C.K."/>
            <person name="de Almeida L.G."/>
            <person name="Van Diepeningen A.D."/>
            <person name="van den Ende B.G."/>
            <person name="Fernandes G.F."/>
            <person name="Kano R."/>
            <person name="Hamelin R.C."/>
            <person name="Lopes-Bezerra L.M."/>
            <person name="Vasconcelos A.T."/>
            <person name="de Hoog S."/>
            <person name="de Camargo Z.P."/>
            <person name="Felipe M.S."/>
        </authorList>
    </citation>
    <scope>NUCLEOTIDE SEQUENCE [LARGE SCALE GENOMIC DNA]</scope>
    <source>
        <strain evidence="2 3">1099-18</strain>
    </source>
</reference>
<dbReference type="Proteomes" id="UP000033710">
    <property type="component" value="Unassembled WGS sequence"/>
</dbReference>
<evidence type="ECO:0000256" key="1">
    <source>
        <dbReference type="SAM" id="MobiDB-lite"/>
    </source>
</evidence>
<reference evidence="2 3" key="1">
    <citation type="journal article" date="2014" name="BMC Genomics">
        <title>Comparative genomics of the major fungal agents of human and animal Sporotrichosis: Sporothrix schenckii and Sporothrix brasiliensis.</title>
        <authorList>
            <person name="Teixeira M.M."/>
            <person name="de Almeida L.G."/>
            <person name="Kubitschek-Barreira P."/>
            <person name="Alves F.L."/>
            <person name="Kioshima E.S."/>
            <person name="Abadio A.K."/>
            <person name="Fernandes L."/>
            <person name="Derengowski L.S."/>
            <person name="Ferreira K.S."/>
            <person name="Souza R.C."/>
            <person name="Ruiz J.C."/>
            <person name="de Andrade N.C."/>
            <person name="Paes H.C."/>
            <person name="Nicola A.M."/>
            <person name="Albuquerque P."/>
            <person name="Gerber A.L."/>
            <person name="Martins V.P."/>
            <person name="Peconick L.D."/>
            <person name="Neto A.V."/>
            <person name="Chaucanez C.B."/>
            <person name="Silva P.A."/>
            <person name="Cunha O.L."/>
            <person name="de Oliveira F.F."/>
            <person name="dos Santos T.C."/>
            <person name="Barros A.L."/>
            <person name="Soares M.A."/>
            <person name="de Oliveira L.M."/>
            <person name="Marini M.M."/>
            <person name="Villalobos-Duno H."/>
            <person name="Cunha M.M."/>
            <person name="de Hoog S."/>
            <person name="da Silveira J.F."/>
            <person name="Henrissat B."/>
            <person name="Nino-Vega G.A."/>
            <person name="Cisalpino P.S."/>
            <person name="Mora-Montes H.M."/>
            <person name="Almeida S.R."/>
            <person name="Stajich J.E."/>
            <person name="Lopes-Bezerra L.M."/>
            <person name="Vasconcelos A.T."/>
            <person name="Felipe M.S."/>
        </authorList>
    </citation>
    <scope>NUCLEOTIDE SEQUENCE [LARGE SCALE GENOMIC DNA]</scope>
    <source>
        <strain evidence="2 3">1099-18</strain>
    </source>
</reference>
<feature type="compositionally biased region" description="Basic and acidic residues" evidence="1">
    <location>
        <begin position="25"/>
        <end position="38"/>
    </location>
</feature>
<dbReference type="VEuPathDB" id="FungiDB:SPSK_00176"/>
<dbReference type="OrthoDB" id="5100250at2759"/>
<organism evidence="2 3">
    <name type="scientific">Sporothrix schenckii 1099-18</name>
    <dbReference type="NCBI Taxonomy" id="1397361"/>
    <lineage>
        <taxon>Eukaryota</taxon>
        <taxon>Fungi</taxon>
        <taxon>Dikarya</taxon>
        <taxon>Ascomycota</taxon>
        <taxon>Pezizomycotina</taxon>
        <taxon>Sordariomycetes</taxon>
        <taxon>Sordariomycetidae</taxon>
        <taxon>Ophiostomatales</taxon>
        <taxon>Ophiostomataceae</taxon>
        <taxon>Sporothrix</taxon>
    </lineage>
</organism>
<comment type="caution">
    <text evidence="2">The sequence shown here is derived from an EMBL/GenBank/DDBJ whole genome shotgun (WGS) entry which is preliminary data.</text>
</comment>
<feature type="region of interest" description="Disordered" evidence="1">
    <location>
        <begin position="1"/>
        <end position="61"/>
    </location>
</feature>
<dbReference type="KEGG" id="ssck:SPSK_00176"/>
<evidence type="ECO:0000313" key="3">
    <source>
        <dbReference type="Proteomes" id="UP000033710"/>
    </source>
</evidence>